<dbReference type="NCBIfam" id="TIGR00567">
    <property type="entry name" value="3mg"/>
    <property type="match status" value="1"/>
</dbReference>
<keyword evidence="4 5" id="KW-0234">DNA repair</keyword>
<dbReference type="InterPro" id="IPR011034">
    <property type="entry name" value="Formyl_transferase-like_C_sf"/>
</dbReference>
<accession>A0A7X6K564</accession>
<dbReference type="GO" id="GO:0006284">
    <property type="term" value="P:base-excision repair"/>
    <property type="evidence" value="ECO:0007669"/>
    <property type="project" value="InterPro"/>
</dbReference>
<proteinExistence type="inferred from homology"/>
<comment type="caution">
    <text evidence="6">The sequence shown here is derived from an EMBL/GenBank/DDBJ whole genome shotgun (WGS) entry which is preliminary data.</text>
</comment>
<name>A0A7X6K564_9MICC</name>
<evidence type="ECO:0000256" key="3">
    <source>
        <dbReference type="ARBA" id="ARBA00022801"/>
    </source>
</evidence>
<dbReference type="Proteomes" id="UP000544090">
    <property type="component" value="Unassembled WGS sequence"/>
</dbReference>
<organism evidence="6 7">
    <name type="scientific">Arthrobacter mobilis</name>
    <dbReference type="NCBI Taxonomy" id="2724944"/>
    <lineage>
        <taxon>Bacteria</taxon>
        <taxon>Bacillati</taxon>
        <taxon>Actinomycetota</taxon>
        <taxon>Actinomycetes</taxon>
        <taxon>Micrococcales</taxon>
        <taxon>Micrococcaceae</taxon>
        <taxon>Arthrobacter</taxon>
    </lineage>
</organism>
<evidence type="ECO:0000256" key="5">
    <source>
        <dbReference type="HAMAP-Rule" id="MF_00527"/>
    </source>
</evidence>
<evidence type="ECO:0000256" key="1">
    <source>
        <dbReference type="ARBA" id="ARBA00009232"/>
    </source>
</evidence>
<evidence type="ECO:0000313" key="7">
    <source>
        <dbReference type="Proteomes" id="UP000544090"/>
    </source>
</evidence>
<dbReference type="InterPro" id="IPR036995">
    <property type="entry name" value="MPG_sf"/>
</dbReference>
<keyword evidence="3 5" id="KW-0378">Hydrolase</keyword>
<dbReference type="Gene3D" id="3.10.300.10">
    <property type="entry name" value="Methylpurine-DNA glycosylase (MPG)"/>
    <property type="match status" value="1"/>
</dbReference>
<dbReference type="InterPro" id="IPR003180">
    <property type="entry name" value="MPG"/>
</dbReference>
<evidence type="ECO:0000256" key="4">
    <source>
        <dbReference type="ARBA" id="ARBA00023204"/>
    </source>
</evidence>
<dbReference type="GO" id="GO:0003677">
    <property type="term" value="F:DNA binding"/>
    <property type="evidence" value="ECO:0007669"/>
    <property type="project" value="InterPro"/>
</dbReference>
<evidence type="ECO:0000256" key="2">
    <source>
        <dbReference type="ARBA" id="ARBA00022763"/>
    </source>
</evidence>
<keyword evidence="7" id="KW-1185">Reference proteome</keyword>
<dbReference type="EMBL" id="JAAZSQ010000019">
    <property type="protein sequence ID" value="NKX56137.1"/>
    <property type="molecule type" value="Genomic_DNA"/>
</dbReference>
<dbReference type="FunFam" id="3.10.300.10:FF:000001">
    <property type="entry name" value="Putative 3-methyladenine DNA glycosylase"/>
    <property type="match status" value="1"/>
</dbReference>
<dbReference type="CDD" id="cd00540">
    <property type="entry name" value="AAG"/>
    <property type="match status" value="1"/>
</dbReference>
<protein>
    <recommendedName>
        <fullName evidence="5">Putative 3-methyladenine DNA glycosylase</fullName>
        <ecNumber evidence="5">3.2.2.-</ecNumber>
    </recommendedName>
</protein>
<dbReference type="HAMAP" id="MF_00527">
    <property type="entry name" value="3MGH"/>
    <property type="match status" value="1"/>
</dbReference>
<dbReference type="NCBIfam" id="NF002003">
    <property type="entry name" value="PRK00802.1-3"/>
    <property type="match status" value="1"/>
</dbReference>
<dbReference type="PANTHER" id="PTHR10429:SF0">
    <property type="entry name" value="DNA-3-METHYLADENINE GLYCOSYLASE"/>
    <property type="match status" value="1"/>
</dbReference>
<gene>
    <name evidence="6" type="ORF">HGG74_16675</name>
</gene>
<reference evidence="6 7" key="1">
    <citation type="submission" date="2020-04" db="EMBL/GenBank/DDBJ databases">
        <title>Arthrobacter sp. nov.</title>
        <authorList>
            <person name="Liu S."/>
        </authorList>
    </citation>
    <scope>NUCLEOTIDE SEQUENCE [LARGE SCALE GENOMIC DNA]</scope>
    <source>
        <strain evidence="6 7">E918</strain>
    </source>
</reference>
<dbReference type="AlphaFoldDB" id="A0A7X6K564"/>
<evidence type="ECO:0000313" key="6">
    <source>
        <dbReference type="EMBL" id="NKX56137.1"/>
    </source>
</evidence>
<dbReference type="PANTHER" id="PTHR10429">
    <property type="entry name" value="DNA-3-METHYLADENINE GLYCOSYLASE"/>
    <property type="match status" value="1"/>
</dbReference>
<dbReference type="RefSeq" id="WP_168488167.1">
    <property type="nucleotide sequence ID" value="NZ_JAAZSQ010000019.1"/>
</dbReference>
<dbReference type="SUPFAM" id="SSF50486">
    <property type="entry name" value="FMT C-terminal domain-like"/>
    <property type="match status" value="1"/>
</dbReference>
<keyword evidence="2 5" id="KW-0227">DNA damage</keyword>
<keyword evidence="6" id="KW-0326">Glycosidase</keyword>
<dbReference type="Pfam" id="PF02245">
    <property type="entry name" value="Pur_DNA_glyco"/>
    <property type="match status" value="1"/>
</dbReference>
<dbReference type="GO" id="GO:0003905">
    <property type="term" value="F:alkylbase DNA N-glycosylase activity"/>
    <property type="evidence" value="ECO:0007669"/>
    <property type="project" value="InterPro"/>
</dbReference>
<comment type="similarity">
    <text evidence="1 5">Belongs to the DNA glycosylase MPG family.</text>
</comment>
<sequence>MDGALLHWLARPAVDVAPGLLGARFAHTTAEGEVAVRISEVEAYLGEHDPGSHAFRGMTKRNRTMFGPPGHIYVYFTYGMHHCVNIVCGHEGQATGVLVRAGEVTGGLDLARRRRASAKDDTELAKGPARLAQALGLTLADDGRAFQPGSLTLQLPHAPAQHVRTGPRVGVGGEGGTAAYPWRFWIAGDRTVSPYRPAKPRTRSAAAGV</sequence>
<dbReference type="EC" id="3.2.2.-" evidence="5"/>